<dbReference type="Gene3D" id="3.30.200.20">
    <property type="entry name" value="Phosphorylase Kinase, domain 1"/>
    <property type="match status" value="1"/>
</dbReference>
<organism evidence="15 16">
    <name type="scientific">Acanthamoeba castellanii (strain ATCC 30010 / Neff)</name>
    <dbReference type="NCBI Taxonomy" id="1257118"/>
    <lineage>
        <taxon>Eukaryota</taxon>
        <taxon>Amoebozoa</taxon>
        <taxon>Discosea</taxon>
        <taxon>Longamoebia</taxon>
        <taxon>Centramoebida</taxon>
        <taxon>Acanthamoebidae</taxon>
        <taxon>Acanthamoeba</taxon>
    </lineage>
</organism>
<keyword evidence="5" id="KW-0808">Transferase</keyword>
<dbReference type="FunFam" id="3.30.200.20:FF:000060">
    <property type="entry name" value="Serine/threonine-protein kinase isoform 1"/>
    <property type="match status" value="1"/>
</dbReference>
<keyword evidence="7 15" id="KW-0418">Kinase</keyword>
<dbReference type="EC" id="2.7.11.1" evidence="3"/>
<comment type="similarity">
    <text evidence="2">Belongs to the protein kinase superfamily. TKL Ser/Thr protein kinase family.</text>
</comment>
<gene>
    <name evidence="15" type="ORF">ACA1_321620</name>
</gene>
<feature type="binding site" evidence="11">
    <location>
        <position position="547"/>
    </location>
    <ligand>
        <name>ATP</name>
        <dbReference type="ChEBI" id="CHEBI:30616"/>
    </ligand>
</feature>
<dbReference type="Gene3D" id="1.10.510.10">
    <property type="entry name" value="Transferase(Phosphotransferase) domain 1"/>
    <property type="match status" value="2"/>
</dbReference>
<dbReference type="Pfam" id="PF00211">
    <property type="entry name" value="Guanylate_cyc"/>
    <property type="match status" value="1"/>
</dbReference>
<dbReference type="Proteomes" id="UP000011083">
    <property type="component" value="Unassembled WGS sequence"/>
</dbReference>
<evidence type="ECO:0000259" key="14">
    <source>
        <dbReference type="PROSITE" id="PS50125"/>
    </source>
</evidence>
<evidence type="ECO:0000256" key="9">
    <source>
        <dbReference type="ARBA" id="ARBA00047899"/>
    </source>
</evidence>
<dbReference type="OrthoDB" id="4062651at2759"/>
<dbReference type="EMBL" id="KB007957">
    <property type="protein sequence ID" value="ELR18361.1"/>
    <property type="molecule type" value="Genomic_DNA"/>
</dbReference>
<dbReference type="PROSITE" id="PS50125">
    <property type="entry name" value="GUANYLATE_CYCLASE_2"/>
    <property type="match status" value="1"/>
</dbReference>
<feature type="compositionally biased region" description="Polar residues" evidence="12">
    <location>
        <begin position="197"/>
        <end position="209"/>
    </location>
</feature>
<dbReference type="InterPro" id="IPR001054">
    <property type="entry name" value="A/G_cyclase"/>
</dbReference>
<name>L8H1U9_ACACF</name>
<dbReference type="PANTHER" id="PTHR44329">
    <property type="entry name" value="SERINE/THREONINE-PROTEIN KINASE TNNI3K-RELATED"/>
    <property type="match status" value="1"/>
</dbReference>
<dbReference type="PANTHER" id="PTHR44329:SF298">
    <property type="entry name" value="MIXED LINEAGE KINASE DOMAIN-LIKE PROTEIN"/>
    <property type="match status" value="1"/>
</dbReference>
<accession>L8H1U9</accession>
<dbReference type="STRING" id="1257118.L8H1U9"/>
<evidence type="ECO:0000256" key="5">
    <source>
        <dbReference type="ARBA" id="ARBA00022679"/>
    </source>
</evidence>
<evidence type="ECO:0000256" key="7">
    <source>
        <dbReference type="ARBA" id="ARBA00022777"/>
    </source>
</evidence>
<evidence type="ECO:0000313" key="16">
    <source>
        <dbReference type="Proteomes" id="UP000011083"/>
    </source>
</evidence>
<keyword evidence="16" id="KW-1185">Reference proteome</keyword>
<feature type="compositionally biased region" description="Low complexity" evidence="12">
    <location>
        <begin position="210"/>
        <end position="223"/>
    </location>
</feature>
<feature type="region of interest" description="Disordered" evidence="12">
    <location>
        <begin position="460"/>
        <end position="488"/>
    </location>
</feature>
<dbReference type="AlphaFoldDB" id="L8H1U9"/>
<dbReference type="GO" id="GO:0005524">
    <property type="term" value="F:ATP binding"/>
    <property type="evidence" value="ECO:0007669"/>
    <property type="project" value="UniProtKB-UniRule"/>
</dbReference>
<dbReference type="InterPro" id="IPR017441">
    <property type="entry name" value="Protein_kinase_ATP_BS"/>
</dbReference>
<dbReference type="GeneID" id="14919135"/>
<dbReference type="InterPro" id="IPR001245">
    <property type="entry name" value="Ser-Thr/Tyr_kinase_cat_dom"/>
</dbReference>
<evidence type="ECO:0000259" key="13">
    <source>
        <dbReference type="PROSITE" id="PS50011"/>
    </source>
</evidence>
<protein>
    <recommendedName>
        <fullName evidence="3">non-specific serine/threonine protein kinase</fullName>
        <ecNumber evidence="3">2.7.11.1</ecNumber>
    </recommendedName>
</protein>
<dbReference type="Pfam" id="PF07714">
    <property type="entry name" value="PK_Tyr_Ser-Thr"/>
    <property type="match status" value="2"/>
</dbReference>
<feature type="compositionally biased region" description="Low complexity" evidence="12">
    <location>
        <begin position="470"/>
        <end position="480"/>
    </location>
</feature>
<comment type="catalytic activity">
    <reaction evidence="10">
        <text>L-seryl-[protein] + ATP = O-phospho-L-seryl-[protein] + ADP + H(+)</text>
        <dbReference type="Rhea" id="RHEA:17989"/>
        <dbReference type="Rhea" id="RHEA-COMP:9863"/>
        <dbReference type="Rhea" id="RHEA-COMP:11604"/>
        <dbReference type="ChEBI" id="CHEBI:15378"/>
        <dbReference type="ChEBI" id="CHEBI:29999"/>
        <dbReference type="ChEBI" id="CHEBI:30616"/>
        <dbReference type="ChEBI" id="CHEBI:83421"/>
        <dbReference type="ChEBI" id="CHEBI:456216"/>
        <dbReference type="EC" id="2.7.11.1"/>
    </reaction>
</comment>
<comment type="catalytic activity">
    <reaction evidence="9">
        <text>L-threonyl-[protein] + ATP = O-phospho-L-threonyl-[protein] + ADP + H(+)</text>
        <dbReference type="Rhea" id="RHEA:46608"/>
        <dbReference type="Rhea" id="RHEA-COMP:11060"/>
        <dbReference type="Rhea" id="RHEA-COMP:11605"/>
        <dbReference type="ChEBI" id="CHEBI:15378"/>
        <dbReference type="ChEBI" id="CHEBI:30013"/>
        <dbReference type="ChEBI" id="CHEBI:30616"/>
        <dbReference type="ChEBI" id="CHEBI:61977"/>
        <dbReference type="ChEBI" id="CHEBI:456216"/>
        <dbReference type="EC" id="2.7.11.1"/>
    </reaction>
</comment>
<dbReference type="GO" id="GO:0035556">
    <property type="term" value="P:intracellular signal transduction"/>
    <property type="evidence" value="ECO:0007669"/>
    <property type="project" value="InterPro"/>
</dbReference>
<dbReference type="GO" id="GO:0004674">
    <property type="term" value="F:protein serine/threonine kinase activity"/>
    <property type="evidence" value="ECO:0007669"/>
    <property type="project" value="UniProtKB-KW"/>
</dbReference>
<dbReference type="InterPro" id="IPR051681">
    <property type="entry name" value="Ser/Thr_Kinases-Pseudokinases"/>
</dbReference>
<dbReference type="InterPro" id="IPR008271">
    <property type="entry name" value="Ser/Thr_kinase_AS"/>
</dbReference>
<dbReference type="CDD" id="cd13999">
    <property type="entry name" value="STKc_MAP3K-like"/>
    <property type="match status" value="1"/>
</dbReference>
<evidence type="ECO:0000256" key="4">
    <source>
        <dbReference type="ARBA" id="ARBA00022527"/>
    </source>
</evidence>
<dbReference type="KEGG" id="acan:ACA1_321620"/>
<dbReference type="PROSITE" id="PS00108">
    <property type="entry name" value="PROTEIN_KINASE_ST"/>
    <property type="match status" value="2"/>
</dbReference>
<keyword evidence="4 15" id="KW-0723">Serine/threonine-protein kinase</keyword>
<dbReference type="PROSITE" id="PS50011">
    <property type="entry name" value="PROTEIN_KINASE_DOM"/>
    <property type="match status" value="2"/>
</dbReference>
<dbReference type="VEuPathDB" id="AmoebaDB:ACA1_321620"/>
<evidence type="ECO:0000256" key="12">
    <source>
        <dbReference type="SAM" id="MobiDB-lite"/>
    </source>
</evidence>
<dbReference type="InterPro" id="IPR000719">
    <property type="entry name" value="Prot_kinase_dom"/>
</dbReference>
<dbReference type="RefSeq" id="XP_004340385.1">
    <property type="nucleotide sequence ID" value="XM_004340337.1"/>
</dbReference>
<comment type="subcellular location">
    <subcellularLocation>
        <location evidence="1">Membrane</location>
        <topology evidence="1">Single-pass membrane protein</topology>
    </subcellularLocation>
</comment>
<reference evidence="15 16" key="1">
    <citation type="journal article" date="2013" name="Genome Biol.">
        <title>Genome of Acanthamoeba castellanii highlights extensive lateral gene transfer and early evolution of tyrosine kinase signaling.</title>
        <authorList>
            <person name="Clarke M."/>
            <person name="Lohan A.J."/>
            <person name="Liu B."/>
            <person name="Lagkouvardos I."/>
            <person name="Roy S."/>
            <person name="Zafar N."/>
            <person name="Bertelli C."/>
            <person name="Schilde C."/>
            <person name="Kianianmomeni A."/>
            <person name="Burglin T.R."/>
            <person name="Frech C."/>
            <person name="Turcotte B."/>
            <person name="Kopec K.O."/>
            <person name="Synnott J.M."/>
            <person name="Choo C."/>
            <person name="Paponov I."/>
            <person name="Finkler A."/>
            <person name="Soon Heng Tan C."/>
            <person name="Hutchins A.P."/>
            <person name="Weinmeier T."/>
            <person name="Rattei T."/>
            <person name="Chu J.S."/>
            <person name="Gimenez G."/>
            <person name="Irimia M."/>
            <person name="Rigden D.J."/>
            <person name="Fitzpatrick D.A."/>
            <person name="Lorenzo-Morales J."/>
            <person name="Bateman A."/>
            <person name="Chiu C.H."/>
            <person name="Tang P."/>
            <person name="Hegemann P."/>
            <person name="Fromm H."/>
            <person name="Raoult D."/>
            <person name="Greub G."/>
            <person name="Miranda-Saavedra D."/>
            <person name="Chen N."/>
            <person name="Nash P."/>
            <person name="Ginger M.L."/>
            <person name="Horn M."/>
            <person name="Schaap P."/>
            <person name="Caler L."/>
            <person name="Loftus B."/>
        </authorList>
    </citation>
    <scope>NUCLEOTIDE SEQUENCE [LARGE SCALE GENOMIC DNA]</scope>
    <source>
        <strain evidence="15 16">Neff</strain>
    </source>
</reference>
<evidence type="ECO:0000256" key="3">
    <source>
        <dbReference type="ARBA" id="ARBA00012513"/>
    </source>
</evidence>
<keyword evidence="8 11" id="KW-0067">ATP-binding</keyword>
<evidence type="ECO:0000256" key="2">
    <source>
        <dbReference type="ARBA" id="ARBA00005843"/>
    </source>
</evidence>
<dbReference type="Gene3D" id="3.30.70.1230">
    <property type="entry name" value="Nucleotide cyclase"/>
    <property type="match status" value="1"/>
</dbReference>
<dbReference type="PROSITE" id="PS00107">
    <property type="entry name" value="PROTEIN_KINASE_ATP"/>
    <property type="match status" value="1"/>
</dbReference>
<proteinExistence type="inferred from homology"/>
<dbReference type="CDD" id="cd07302">
    <property type="entry name" value="CHD"/>
    <property type="match status" value="1"/>
</dbReference>
<dbReference type="SUPFAM" id="SSF56112">
    <property type="entry name" value="Protein kinase-like (PK-like)"/>
    <property type="match status" value="2"/>
</dbReference>
<evidence type="ECO:0000256" key="8">
    <source>
        <dbReference type="ARBA" id="ARBA00022840"/>
    </source>
</evidence>
<keyword evidence="6 11" id="KW-0547">Nucleotide-binding</keyword>
<dbReference type="InterPro" id="IPR011009">
    <property type="entry name" value="Kinase-like_dom_sf"/>
</dbReference>
<dbReference type="PRINTS" id="PR00109">
    <property type="entry name" value="TYRKINASE"/>
</dbReference>
<feature type="compositionally biased region" description="Low complexity" evidence="12">
    <location>
        <begin position="173"/>
        <end position="196"/>
    </location>
</feature>
<evidence type="ECO:0000256" key="6">
    <source>
        <dbReference type="ARBA" id="ARBA00022741"/>
    </source>
</evidence>
<dbReference type="SUPFAM" id="SSF55073">
    <property type="entry name" value="Nucleotide cyclase"/>
    <property type="match status" value="1"/>
</dbReference>
<dbReference type="SMART" id="SM00220">
    <property type="entry name" value="S_TKc"/>
    <property type="match status" value="1"/>
</dbReference>
<dbReference type="GO" id="GO:0009190">
    <property type="term" value="P:cyclic nucleotide biosynthetic process"/>
    <property type="evidence" value="ECO:0007669"/>
    <property type="project" value="InterPro"/>
</dbReference>
<evidence type="ECO:0000256" key="11">
    <source>
        <dbReference type="PROSITE-ProRule" id="PRU10141"/>
    </source>
</evidence>
<dbReference type="GO" id="GO:0016020">
    <property type="term" value="C:membrane"/>
    <property type="evidence" value="ECO:0007669"/>
    <property type="project" value="UniProtKB-SubCell"/>
</dbReference>
<feature type="domain" description="Protein kinase" evidence="13">
    <location>
        <begin position="520"/>
        <end position="773"/>
    </location>
</feature>
<feature type="domain" description="Protein kinase" evidence="13">
    <location>
        <begin position="1"/>
        <end position="167"/>
    </location>
</feature>
<feature type="region of interest" description="Disordered" evidence="12">
    <location>
        <begin position="169"/>
        <end position="230"/>
    </location>
</feature>
<sequence>MAYQTAKGMHFLHSSGVVHRDLKSMNLLLDSKWNVKVSDFGLTKFKASLKNDDDAGQIGSVHWSAPEILAEANGVDFILTDVYAFGIILWELLTRDMPYYGLSPAAVAVAVLRDDLRPTVPADTSVALNSSAMTGATDYIDLMRNCWHRDPIIRPTFLEIMTRLSSLTGGETGTATNTSKSSSSSGSSTPGTTSMTQMNTTGSWSLPTHSVSGSNSGSSASSVDQKTGAVKPPDGAMAIVFTDVTRAASLWEFDSEAMLRAMVLHNELLRALLVKHHGYEVRFSGGGGGGKNGNAAVGGGNSGEGSFCVAFGDAARAVEWCMEAQQALLGVEWPEALVAHPGAAEEWGDVDDRLIFKGLRVRMGVHFGEPRRLRDAVTRRVEYHGSVVNIAAHLTTITHGGQVLVTREVYEKLRGSELAQEPRRFIKLGRFEAAPSPAGVTVYELKIRSLEARFFGGVAPASEGTRSTQSGGKSHGSGSHSDSDGEQELGTMVGEGLKYKEDTFLTSANLCRWVIDFHEVQLGKQVGMGSYGVVYRGRWKGVEVAVKRFINQKLDERRLLEFRSEMAFLSELHHPNIVLFIGACLKRPNMCILTEFMASGSLADILGNATVKLEWKKRLKMLRSAAVGVNYLHSLEPCIIHRDLKPSNLLVDENGSLKVADFGLARIKEDNMTMTRCGTPCWTAPEVIKGEKYSEKADVYSFGIIMWEVITRKQPFAGRNFMGVSLDVLEGRRPQIPGDCPEAVAKMVKKCWHEKPHKRPSMEELVTFFDGLLGSDHADTLA</sequence>
<evidence type="ECO:0000313" key="15">
    <source>
        <dbReference type="EMBL" id="ELR18361.1"/>
    </source>
</evidence>
<evidence type="ECO:0000256" key="10">
    <source>
        <dbReference type="ARBA" id="ARBA00048679"/>
    </source>
</evidence>
<evidence type="ECO:0000256" key="1">
    <source>
        <dbReference type="ARBA" id="ARBA00004167"/>
    </source>
</evidence>
<feature type="domain" description="Guanylate cyclase" evidence="14">
    <location>
        <begin position="238"/>
        <end position="395"/>
    </location>
</feature>
<dbReference type="SMART" id="SM00044">
    <property type="entry name" value="CYCc"/>
    <property type="match status" value="1"/>
</dbReference>
<dbReference type="InterPro" id="IPR029787">
    <property type="entry name" value="Nucleotide_cyclase"/>
</dbReference>